<feature type="transmembrane region" description="Helical" evidence="7">
    <location>
        <begin position="315"/>
        <end position="339"/>
    </location>
</feature>
<organism evidence="8 9">
    <name type="scientific">Kaistia geumhonensis</name>
    <dbReference type="NCBI Taxonomy" id="410839"/>
    <lineage>
        <taxon>Bacteria</taxon>
        <taxon>Pseudomonadati</taxon>
        <taxon>Pseudomonadota</taxon>
        <taxon>Alphaproteobacteria</taxon>
        <taxon>Hyphomicrobiales</taxon>
        <taxon>Kaistiaceae</taxon>
        <taxon>Kaistia</taxon>
    </lineage>
</organism>
<protein>
    <submittedName>
        <fullName evidence="8">O-antigen/teichoic acid export membrane protein</fullName>
    </submittedName>
</protein>
<evidence type="ECO:0000256" key="4">
    <source>
        <dbReference type="ARBA" id="ARBA00022692"/>
    </source>
</evidence>
<keyword evidence="9" id="KW-1185">Reference proteome</keyword>
<evidence type="ECO:0000256" key="7">
    <source>
        <dbReference type="SAM" id="Phobius"/>
    </source>
</evidence>
<dbReference type="PANTHER" id="PTHR30250:SF10">
    <property type="entry name" value="LIPOPOLYSACCHARIDE BIOSYNTHESIS PROTEIN WZXC"/>
    <property type="match status" value="1"/>
</dbReference>
<evidence type="ECO:0000256" key="2">
    <source>
        <dbReference type="ARBA" id="ARBA00007430"/>
    </source>
</evidence>
<feature type="transmembrane region" description="Helical" evidence="7">
    <location>
        <begin position="108"/>
        <end position="130"/>
    </location>
</feature>
<feature type="transmembrane region" description="Helical" evidence="7">
    <location>
        <begin position="167"/>
        <end position="186"/>
    </location>
</feature>
<evidence type="ECO:0000256" key="6">
    <source>
        <dbReference type="ARBA" id="ARBA00023136"/>
    </source>
</evidence>
<name>A0ABU0M9B7_9HYPH</name>
<dbReference type="CDD" id="cd13127">
    <property type="entry name" value="MATE_tuaB_like"/>
    <property type="match status" value="1"/>
</dbReference>
<evidence type="ECO:0000256" key="1">
    <source>
        <dbReference type="ARBA" id="ARBA00004651"/>
    </source>
</evidence>
<evidence type="ECO:0000313" key="9">
    <source>
        <dbReference type="Proteomes" id="UP001223743"/>
    </source>
</evidence>
<keyword evidence="4 7" id="KW-0812">Transmembrane</keyword>
<sequence>MNGIRSSFVFSVVEKYLSQVLLIGTTAVMARLLTPAETGLFLTANAVILLADNFRTFGVGTYLVQERQIDRALVRSAFTLTLLLSSFCATLTFASADAVASFYGTPELAPLLAASSLAFVLTPFSGPIIALLQRELAFGRIAIINVTSAIAGSAITIWLGLNHHGAMSFVWGSVATSALMAVLALVMRPQLSIFVPSLSHMRRILSFGTWSSLITILNMAYDLLPRLMFGKILGFDAVGLYSRALTISQLPDRMLVSALQPVVLPALSAHVRAGGNLKEGYLRGVSLTTAVHWPALVMLALLADPVVHVLLGPQWMAAAPLVRVVALANLALAPAFLTFPVLVAAERIRDALLASLISLPPSFILVIGAAFISLEAVAASLLIVAPLQMAVAYAFIRPAISLTWRQLWRALRPSIVLALGTALPPSFVVVLSGQGFALDGLMTVLAVAGGAAGWLATLLSIEHAVKGELVGSFRLLLDRFARARVPAE</sequence>
<feature type="transmembrane region" description="Helical" evidence="7">
    <location>
        <begin position="416"/>
        <end position="436"/>
    </location>
</feature>
<feature type="transmembrane region" description="Helical" evidence="7">
    <location>
        <begin position="442"/>
        <end position="461"/>
    </location>
</feature>
<feature type="transmembrane region" description="Helical" evidence="7">
    <location>
        <begin position="142"/>
        <end position="161"/>
    </location>
</feature>
<dbReference type="Pfam" id="PF13440">
    <property type="entry name" value="Polysacc_synt_3"/>
    <property type="match status" value="1"/>
</dbReference>
<feature type="transmembrane region" description="Helical" evidence="7">
    <location>
        <begin position="285"/>
        <end position="303"/>
    </location>
</feature>
<comment type="caution">
    <text evidence="8">The sequence shown here is derived from an EMBL/GenBank/DDBJ whole genome shotgun (WGS) entry which is preliminary data.</text>
</comment>
<feature type="transmembrane region" description="Helical" evidence="7">
    <location>
        <begin position="76"/>
        <end position="96"/>
    </location>
</feature>
<evidence type="ECO:0000256" key="3">
    <source>
        <dbReference type="ARBA" id="ARBA00022475"/>
    </source>
</evidence>
<comment type="subcellular location">
    <subcellularLocation>
        <location evidence="1">Cell membrane</location>
        <topology evidence="1">Multi-pass membrane protein</topology>
    </subcellularLocation>
</comment>
<dbReference type="PANTHER" id="PTHR30250">
    <property type="entry name" value="PST FAMILY PREDICTED COLANIC ACID TRANSPORTER"/>
    <property type="match status" value="1"/>
</dbReference>
<accession>A0ABU0M9B7</accession>
<dbReference type="InterPro" id="IPR050833">
    <property type="entry name" value="Poly_Biosynth_Transport"/>
</dbReference>
<reference evidence="8 9" key="1">
    <citation type="submission" date="2023-07" db="EMBL/GenBank/DDBJ databases">
        <title>Genomic Encyclopedia of Type Strains, Phase IV (KMG-IV): sequencing the most valuable type-strain genomes for metagenomic binning, comparative biology and taxonomic classification.</title>
        <authorList>
            <person name="Goeker M."/>
        </authorList>
    </citation>
    <scope>NUCLEOTIDE SEQUENCE [LARGE SCALE GENOMIC DNA]</scope>
    <source>
        <strain evidence="8 9">B1-1</strain>
    </source>
</reference>
<feature type="transmembrane region" description="Helical" evidence="7">
    <location>
        <begin position="351"/>
        <end position="372"/>
    </location>
</feature>
<feature type="transmembrane region" description="Helical" evidence="7">
    <location>
        <begin position="378"/>
        <end position="396"/>
    </location>
</feature>
<evidence type="ECO:0000313" key="8">
    <source>
        <dbReference type="EMBL" id="MDQ0517570.1"/>
    </source>
</evidence>
<keyword evidence="6 7" id="KW-0472">Membrane</keyword>
<dbReference type="EMBL" id="JAUSWJ010000001">
    <property type="protein sequence ID" value="MDQ0517570.1"/>
    <property type="molecule type" value="Genomic_DNA"/>
</dbReference>
<dbReference type="RefSeq" id="WP_266283065.1">
    <property type="nucleotide sequence ID" value="NZ_JAPKNF010000002.1"/>
</dbReference>
<keyword evidence="5 7" id="KW-1133">Transmembrane helix</keyword>
<evidence type="ECO:0000256" key="5">
    <source>
        <dbReference type="ARBA" id="ARBA00022989"/>
    </source>
</evidence>
<gene>
    <name evidence="8" type="ORF">QO015_003183</name>
</gene>
<keyword evidence="3" id="KW-1003">Cell membrane</keyword>
<comment type="similarity">
    <text evidence="2">Belongs to the polysaccharide synthase family.</text>
</comment>
<dbReference type="Proteomes" id="UP001223743">
    <property type="component" value="Unassembled WGS sequence"/>
</dbReference>
<proteinExistence type="inferred from homology"/>
<feature type="transmembrane region" description="Helical" evidence="7">
    <location>
        <begin position="40"/>
        <end position="64"/>
    </location>
</feature>